<feature type="domain" description="DUF6998" evidence="1">
    <location>
        <begin position="12"/>
        <end position="146"/>
    </location>
</feature>
<name>A0ABX5IUT4_9GAMM</name>
<dbReference type="InterPro" id="IPR054267">
    <property type="entry name" value="DUF6998"/>
</dbReference>
<gene>
    <name evidence="2" type="ORF">C6W88_14925</name>
</gene>
<accession>A0ABX5IUT4</accession>
<evidence type="ECO:0000313" key="3">
    <source>
        <dbReference type="Proteomes" id="UP000241895"/>
    </source>
</evidence>
<dbReference type="RefSeq" id="WP_108133193.1">
    <property type="nucleotide sequence ID" value="NZ_PXNS01000009.1"/>
</dbReference>
<sequence>MIDHDKLRALVKQLYATVSELEAMFPGRHFTPDGHMVGSLGECLVADAYNLELMAASNEGYDAVTESGLEVEIKATQSNSVAFRSQPQRTIVIKILCDGTFEEIYNGPGDLVWSHFRGKRLPSNGQFQVSVNTLRKLNETVEEVSRVPRKTQSEFGSKEG</sequence>
<proteinExistence type="predicted"/>
<dbReference type="Pfam" id="PF22522">
    <property type="entry name" value="DUF6998"/>
    <property type="match status" value="1"/>
</dbReference>
<dbReference type="EMBL" id="PXNS01000009">
    <property type="protein sequence ID" value="PTL93503.1"/>
    <property type="molecule type" value="Genomic_DNA"/>
</dbReference>
<dbReference type="Proteomes" id="UP000241895">
    <property type="component" value="Unassembled WGS sequence"/>
</dbReference>
<reference evidence="2 3" key="1">
    <citation type="submission" date="2018-03" db="EMBL/GenBank/DDBJ databases">
        <authorList>
            <person name="Zhou J."/>
            <person name="Li X."/>
            <person name="Xue M."/>
            <person name="Yin J."/>
        </authorList>
    </citation>
    <scope>NUCLEOTIDE SEQUENCE [LARGE SCALE GENOMIC DNA]</scope>
    <source>
        <strain evidence="2 3">SYSU ZJ2214</strain>
    </source>
</reference>
<organism evidence="2 3">
    <name type="scientific">Halomonas litopenaei</name>
    <dbReference type="NCBI Taxonomy" id="2109328"/>
    <lineage>
        <taxon>Bacteria</taxon>
        <taxon>Pseudomonadati</taxon>
        <taxon>Pseudomonadota</taxon>
        <taxon>Gammaproteobacteria</taxon>
        <taxon>Oceanospirillales</taxon>
        <taxon>Halomonadaceae</taxon>
        <taxon>Halomonas</taxon>
    </lineage>
</organism>
<keyword evidence="3" id="KW-1185">Reference proteome</keyword>
<comment type="caution">
    <text evidence="2">The sequence shown here is derived from an EMBL/GenBank/DDBJ whole genome shotgun (WGS) entry which is preliminary data.</text>
</comment>
<evidence type="ECO:0000313" key="2">
    <source>
        <dbReference type="EMBL" id="PTL93503.1"/>
    </source>
</evidence>
<evidence type="ECO:0000259" key="1">
    <source>
        <dbReference type="Pfam" id="PF22522"/>
    </source>
</evidence>
<protein>
    <recommendedName>
        <fullName evidence="1">DUF6998 domain-containing protein</fullName>
    </recommendedName>
</protein>